<feature type="non-terminal residue" evidence="2">
    <location>
        <position position="1"/>
    </location>
</feature>
<evidence type="ECO:0000313" key="2">
    <source>
        <dbReference type="EMBL" id="KAF8562341.1"/>
    </source>
</evidence>
<accession>A0A8T0D6S6</accession>
<dbReference type="Proteomes" id="UP000699462">
    <property type="component" value="Unassembled WGS sequence"/>
</dbReference>
<dbReference type="OrthoDB" id="444265at2759"/>
<organism evidence="2 3">
    <name type="scientific">Paragonimus westermani</name>
    <dbReference type="NCBI Taxonomy" id="34504"/>
    <lineage>
        <taxon>Eukaryota</taxon>
        <taxon>Metazoa</taxon>
        <taxon>Spiralia</taxon>
        <taxon>Lophotrochozoa</taxon>
        <taxon>Platyhelminthes</taxon>
        <taxon>Trematoda</taxon>
        <taxon>Digenea</taxon>
        <taxon>Plagiorchiida</taxon>
        <taxon>Troglotremata</taxon>
        <taxon>Troglotrematidae</taxon>
        <taxon>Paragonimus</taxon>
    </lineage>
</organism>
<feature type="compositionally biased region" description="Polar residues" evidence="1">
    <location>
        <begin position="43"/>
        <end position="55"/>
    </location>
</feature>
<gene>
    <name evidence="2" type="ORF">P879_08121</name>
</gene>
<evidence type="ECO:0000313" key="3">
    <source>
        <dbReference type="Proteomes" id="UP000699462"/>
    </source>
</evidence>
<dbReference type="AlphaFoldDB" id="A0A8T0D6S6"/>
<dbReference type="EMBL" id="JTDF01021061">
    <property type="protein sequence ID" value="KAF8562341.1"/>
    <property type="molecule type" value="Genomic_DNA"/>
</dbReference>
<comment type="caution">
    <text evidence="2">The sequence shown here is derived from an EMBL/GenBank/DDBJ whole genome shotgun (WGS) entry which is preliminary data.</text>
</comment>
<protein>
    <submittedName>
        <fullName evidence="2">Uncharacterized protein</fullName>
    </submittedName>
</protein>
<feature type="compositionally biased region" description="Acidic residues" evidence="1">
    <location>
        <begin position="12"/>
        <end position="25"/>
    </location>
</feature>
<sequence>VQKTNNAPSLDEPFEVEEDDNEDEDVHQNKLGDAPSPSVKIDVSQTADLRQSQLPPAQAVIRVHTDTESIVSNSDSSELAVQQVPFAKRPTVSTDQQLGPDSVCTIYHTAHEPSRECKTRSKNIECVHNESTQNEELVSNKRSRVSRPQLPTEPVDVYQQADPDYVTWVPPSDQQGDGITALNAKFGY</sequence>
<reference evidence="2 3" key="1">
    <citation type="submission" date="2019-07" db="EMBL/GenBank/DDBJ databases">
        <title>Annotation for the trematode Paragonimus westermani.</title>
        <authorList>
            <person name="Choi Y.-J."/>
        </authorList>
    </citation>
    <scope>NUCLEOTIDE SEQUENCE [LARGE SCALE GENOMIC DNA]</scope>
    <source>
        <strain evidence="2">180907_Pwestermani</strain>
    </source>
</reference>
<proteinExistence type="predicted"/>
<evidence type="ECO:0000256" key="1">
    <source>
        <dbReference type="SAM" id="MobiDB-lite"/>
    </source>
</evidence>
<keyword evidence="3" id="KW-1185">Reference proteome</keyword>
<name>A0A8T0D6S6_9TREM</name>
<feature type="region of interest" description="Disordered" evidence="1">
    <location>
        <begin position="1"/>
        <end position="55"/>
    </location>
</feature>